<dbReference type="EMBL" id="CAJNJA010000177">
    <property type="protein sequence ID" value="CAE7152129.1"/>
    <property type="molecule type" value="Genomic_DNA"/>
</dbReference>
<sequence>MVAADIKLVLQYLPDLGPLLDGEQSICRLLDAIHNEPCWWVRKTKAAVAVFLEDLRPWSELRADQRPASGAEETFRADVPPVEQADVLPFRCHLCSSGFRLRKHLGAHLARTHKVWSPSRHYTLAEYCHSCHKWYGSASQVAQHLKQSDACLWRLCHLFPPLDDNQIAQVEGEEKSRQRLLKNGHWNAFVGVGQRALFYG</sequence>
<accession>A0A812ISA1</accession>
<dbReference type="AlphaFoldDB" id="A0A812ISA1"/>
<evidence type="ECO:0000259" key="2">
    <source>
        <dbReference type="PROSITE" id="PS50157"/>
    </source>
</evidence>
<protein>
    <recommendedName>
        <fullName evidence="2">C2H2-type domain-containing protein</fullName>
    </recommendedName>
</protein>
<feature type="non-terminal residue" evidence="3">
    <location>
        <position position="1"/>
    </location>
</feature>
<keyword evidence="4" id="KW-1185">Reference proteome</keyword>
<evidence type="ECO:0000256" key="1">
    <source>
        <dbReference type="PROSITE-ProRule" id="PRU00042"/>
    </source>
</evidence>
<dbReference type="PROSITE" id="PS00028">
    <property type="entry name" value="ZINC_FINGER_C2H2_1"/>
    <property type="match status" value="1"/>
</dbReference>
<comment type="caution">
    <text evidence="3">The sequence shown here is derived from an EMBL/GenBank/DDBJ whole genome shotgun (WGS) entry which is preliminary data.</text>
</comment>
<dbReference type="InterPro" id="IPR013087">
    <property type="entry name" value="Znf_C2H2_type"/>
</dbReference>
<keyword evidence="1" id="KW-0862">Zinc</keyword>
<keyword evidence="1" id="KW-0863">Zinc-finger</keyword>
<name>A0A812ISA1_9DINO</name>
<dbReference type="Proteomes" id="UP000601435">
    <property type="component" value="Unassembled WGS sequence"/>
</dbReference>
<dbReference type="GO" id="GO:0008270">
    <property type="term" value="F:zinc ion binding"/>
    <property type="evidence" value="ECO:0007669"/>
    <property type="project" value="UniProtKB-KW"/>
</dbReference>
<dbReference type="Gene3D" id="3.30.160.60">
    <property type="entry name" value="Classic Zinc Finger"/>
    <property type="match status" value="1"/>
</dbReference>
<organism evidence="3 4">
    <name type="scientific">Symbiodinium necroappetens</name>
    <dbReference type="NCBI Taxonomy" id="1628268"/>
    <lineage>
        <taxon>Eukaryota</taxon>
        <taxon>Sar</taxon>
        <taxon>Alveolata</taxon>
        <taxon>Dinophyceae</taxon>
        <taxon>Suessiales</taxon>
        <taxon>Symbiodiniaceae</taxon>
        <taxon>Symbiodinium</taxon>
    </lineage>
</organism>
<feature type="domain" description="C2H2-type" evidence="2">
    <location>
        <begin position="90"/>
        <end position="118"/>
    </location>
</feature>
<evidence type="ECO:0000313" key="3">
    <source>
        <dbReference type="EMBL" id="CAE7152129.1"/>
    </source>
</evidence>
<keyword evidence="1" id="KW-0479">Metal-binding</keyword>
<reference evidence="3" key="1">
    <citation type="submission" date="2021-02" db="EMBL/GenBank/DDBJ databases">
        <authorList>
            <person name="Dougan E. K."/>
            <person name="Rhodes N."/>
            <person name="Thang M."/>
            <person name="Chan C."/>
        </authorList>
    </citation>
    <scope>NUCLEOTIDE SEQUENCE</scope>
</reference>
<dbReference type="PROSITE" id="PS50157">
    <property type="entry name" value="ZINC_FINGER_C2H2_2"/>
    <property type="match status" value="1"/>
</dbReference>
<proteinExistence type="predicted"/>
<dbReference type="OrthoDB" id="10670873at2759"/>
<evidence type="ECO:0000313" key="4">
    <source>
        <dbReference type="Proteomes" id="UP000601435"/>
    </source>
</evidence>
<gene>
    <name evidence="3" type="ORF">SNEC2469_LOCUS206</name>
</gene>